<feature type="compositionally biased region" description="Basic and acidic residues" evidence="12">
    <location>
        <begin position="465"/>
        <end position="480"/>
    </location>
</feature>
<dbReference type="GO" id="GO:0016787">
    <property type="term" value="F:hydrolase activity"/>
    <property type="evidence" value="ECO:0007669"/>
    <property type="project" value="UniProtKB-KW"/>
</dbReference>
<dbReference type="PROSITE" id="PS51195">
    <property type="entry name" value="Q_MOTIF"/>
    <property type="match status" value="1"/>
</dbReference>
<dbReference type="GO" id="GO:0003723">
    <property type="term" value="F:RNA binding"/>
    <property type="evidence" value="ECO:0007669"/>
    <property type="project" value="UniProtKB-KW"/>
</dbReference>
<feature type="domain" description="Helicase C-terminal" evidence="14">
    <location>
        <begin position="279"/>
        <end position="427"/>
    </location>
</feature>
<evidence type="ECO:0000256" key="7">
    <source>
        <dbReference type="ARBA" id="ARBA00022884"/>
    </source>
</evidence>
<evidence type="ECO:0000259" key="15">
    <source>
        <dbReference type="PROSITE" id="PS51195"/>
    </source>
</evidence>
<dbReference type="Proteomes" id="UP000285326">
    <property type="component" value="Unassembled WGS sequence"/>
</dbReference>
<dbReference type="GO" id="GO:0003724">
    <property type="term" value="F:RNA helicase activity"/>
    <property type="evidence" value="ECO:0007669"/>
    <property type="project" value="InterPro"/>
</dbReference>
<feature type="domain" description="DEAD-box RNA helicase Q" evidence="15">
    <location>
        <begin position="53"/>
        <end position="81"/>
    </location>
</feature>
<evidence type="ECO:0000256" key="11">
    <source>
        <dbReference type="RuleBase" id="RU000492"/>
    </source>
</evidence>
<dbReference type="SUPFAM" id="SSF52540">
    <property type="entry name" value="P-loop containing nucleoside triphosphate hydrolases"/>
    <property type="match status" value="1"/>
</dbReference>
<dbReference type="GO" id="GO:0005829">
    <property type="term" value="C:cytosol"/>
    <property type="evidence" value="ECO:0007669"/>
    <property type="project" value="TreeGrafter"/>
</dbReference>
<keyword evidence="2" id="KW-0690">Ribosome biogenesis</keyword>
<dbReference type="CDD" id="cd17954">
    <property type="entry name" value="DEADc_DDX47"/>
    <property type="match status" value="1"/>
</dbReference>
<protein>
    <submittedName>
        <fullName evidence="16">ATP-dependent rRNA helicase rrp3</fullName>
    </submittedName>
</protein>
<dbReference type="GO" id="GO:0010467">
    <property type="term" value="P:gene expression"/>
    <property type="evidence" value="ECO:0007669"/>
    <property type="project" value="UniProtKB-ARBA"/>
</dbReference>
<dbReference type="PANTHER" id="PTHR47959:SF20">
    <property type="entry name" value="RNA HELICASE"/>
    <property type="match status" value="1"/>
</dbReference>
<evidence type="ECO:0000256" key="5">
    <source>
        <dbReference type="ARBA" id="ARBA00022806"/>
    </source>
</evidence>
<dbReference type="Pfam" id="PF00270">
    <property type="entry name" value="DEAD"/>
    <property type="match status" value="1"/>
</dbReference>
<evidence type="ECO:0000259" key="13">
    <source>
        <dbReference type="PROSITE" id="PS51192"/>
    </source>
</evidence>
<dbReference type="SMART" id="SM00490">
    <property type="entry name" value="HELICc"/>
    <property type="match status" value="1"/>
</dbReference>
<evidence type="ECO:0000256" key="4">
    <source>
        <dbReference type="ARBA" id="ARBA00022801"/>
    </source>
</evidence>
<feature type="region of interest" description="Disordered" evidence="12">
    <location>
        <begin position="441"/>
        <end position="480"/>
    </location>
</feature>
<dbReference type="SMART" id="SM00487">
    <property type="entry name" value="DEXDc"/>
    <property type="match status" value="1"/>
</dbReference>
<dbReference type="InterPro" id="IPR014014">
    <property type="entry name" value="RNA_helicase_DEAD_Q_motif"/>
</dbReference>
<dbReference type="EMBL" id="MCBS01019239">
    <property type="protein sequence ID" value="RKF80526.1"/>
    <property type="molecule type" value="Genomic_DNA"/>
</dbReference>
<dbReference type="PROSITE" id="PS51192">
    <property type="entry name" value="HELICASE_ATP_BIND_1"/>
    <property type="match status" value="1"/>
</dbReference>
<evidence type="ECO:0000313" key="16">
    <source>
        <dbReference type="EMBL" id="RKF80526.1"/>
    </source>
</evidence>
<evidence type="ECO:0000313" key="17">
    <source>
        <dbReference type="Proteomes" id="UP000285326"/>
    </source>
</evidence>
<dbReference type="InterPro" id="IPR001650">
    <property type="entry name" value="Helicase_C-like"/>
</dbReference>
<organism evidence="16 17">
    <name type="scientific">Golovinomyces cichoracearum</name>
    <dbReference type="NCBI Taxonomy" id="62708"/>
    <lineage>
        <taxon>Eukaryota</taxon>
        <taxon>Fungi</taxon>
        <taxon>Dikarya</taxon>
        <taxon>Ascomycota</taxon>
        <taxon>Pezizomycotina</taxon>
        <taxon>Leotiomycetes</taxon>
        <taxon>Erysiphales</taxon>
        <taxon>Erysiphaceae</taxon>
        <taxon>Golovinomyces</taxon>
    </lineage>
</organism>
<dbReference type="InterPro" id="IPR000629">
    <property type="entry name" value="RNA-helicase_DEAD-box_CS"/>
</dbReference>
<evidence type="ECO:0000256" key="8">
    <source>
        <dbReference type="ARBA" id="ARBA00023242"/>
    </source>
</evidence>
<evidence type="ECO:0000256" key="6">
    <source>
        <dbReference type="ARBA" id="ARBA00022840"/>
    </source>
</evidence>
<proteinExistence type="inferred from homology"/>
<evidence type="ECO:0000256" key="1">
    <source>
        <dbReference type="ARBA" id="ARBA00004123"/>
    </source>
</evidence>
<dbReference type="InterPro" id="IPR050079">
    <property type="entry name" value="DEAD_box_RNA_helicase"/>
</dbReference>
<keyword evidence="3 11" id="KW-0547">Nucleotide-binding</keyword>
<reference evidence="16 17" key="1">
    <citation type="journal article" date="2018" name="BMC Genomics">
        <title>Comparative genome analyses reveal sequence features reflecting distinct modes of host-adaptation between dicot and monocot powdery mildew.</title>
        <authorList>
            <person name="Wu Y."/>
            <person name="Ma X."/>
            <person name="Pan Z."/>
            <person name="Kale S.D."/>
            <person name="Song Y."/>
            <person name="King H."/>
            <person name="Zhang Q."/>
            <person name="Presley C."/>
            <person name="Deng X."/>
            <person name="Wei C.I."/>
            <person name="Xiao S."/>
        </authorList>
    </citation>
    <scope>NUCLEOTIDE SEQUENCE [LARGE SCALE GENOMIC DNA]</scope>
    <source>
        <strain evidence="16">UMSG1</strain>
    </source>
</reference>
<dbReference type="Pfam" id="PF00271">
    <property type="entry name" value="Helicase_C"/>
    <property type="match status" value="1"/>
</dbReference>
<dbReference type="InterPro" id="IPR044765">
    <property type="entry name" value="DDX47/Rrp3_DEADc"/>
</dbReference>
<dbReference type="CDD" id="cd18787">
    <property type="entry name" value="SF2_C_DEAD"/>
    <property type="match status" value="1"/>
</dbReference>
<dbReference type="PROSITE" id="PS00039">
    <property type="entry name" value="DEAD_ATP_HELICASE"/>
    <property type="match status" value="1"/>
</dbReference>
<comment type="similarity">
    <text evidence="9">Belongs to the DEAD box helicase family. DDX47/RRP3 subfamily.</text>
</comment>
<evidence type="ECO:0000256" key="12">
    <source>
        <dbReference type="SAM" id="MobiDB-lite"/>
    </source>
</evidence>
<dbReference type="PROSITE" id="PS51194">
    <property type="entry name" value="HELICASE_CTER"/>
    <property type="match status" value="1"/>
</dbReference>
<comment type="caution">
    <text evidence="16">The sequence shown here is derived from an EMBL/GenBank/DDBJ whole genome shotgun (WGS) entry which is preliminary data.</text>
</comment>
<evidence type="ECO:0000259" key="14">
    <source>
        <dbReference type="PROSITE" id="PS51194"/>
    </source>
</evidence>
<keyword evidence="5 11" id="KW-0347">Helicase</keyword>
<evidence type="ECO:0000256" key="3">
    <source>
        <dbReference type="ARBA" id="ARBA00022741"/>
    </source>
</evidence>
<dbReference type="InterPro" id="IPR014001">
    <property type="entry name" value="Helicase_ATP-bd"/>
</dbReference>
<keyword evidence="4 11" id="KW-0378">Hydrolase</keyword>
<keyword evidence="6 11" id="KW-0067">ATP-binding</keyword>
<evidence type="ECO:0000256" key="2">
    <source>
        <dbReference type="ARBA" id="ARBA00022517"/>
    </source>
</evidence>
<keyword evidence="8" id="KW-0539">Nucleus</keyword>
<dbReference type="InterPro" id="IPR011545">
    <property type="entry name" value="DEAD/DEAH_box_helicase_dom"/>
</dbReference>
<dbReference type="Gene3D" id="3.40.50.300">
    <property type="entry name" value="P-loop containing nucleotide triphosphate hydrolases"/>
    <property type="match status" value="2"/>
</dbReference>
<feature type="compositionally biased region" description="Basic and acidic residues" evidence="12">
    <location>
        <begin position="441"/>
        <end position="453"/>
    </location>
</feature>
<evidence type="ECO:0000256" key="10">
    <source>
        <dbReference type="PROSITE-ProRule" id="PRU00552"/>
    </source>
</evidence>
<dbReference type="InterPro" id="IPR027417">
    <property type="entry name" value="P-loop_NTPase"/>
</dbReference>
<feature type="compositionally biased region" description="Basic residues" evidence="12">
    <location>
        <begin position="454"/>
        <end position="464"/>
    </location>
</feature>
<accession>A0A420J162</accession>
<dbReference type="PANTHER" id="PTHR47959">
    <property type="entry name" value="ATP-DEPENDENT RNA HELICASE RHLE-RELATED"/>
    <property type="match status" value="1"/>
</dbReference>
<dbReference type="AlphaFoldDB" id="A0A420J162"/>
<evidence type="ECO:0000256" key="9">
    <source>
        <dbReference type="ARBA" id="ARBA00024350"/>
    </source>
</evidence>
<name>A0A420J162_9PEZI</name>
<comment type="subcellular location">
    <subcellularLocation>
        <location evidence="1">Nucleus</location>
    </subcellularLocation>
</comment>
<dbReference type="GO" id="GO:0005634">
    <property type="term" value="C:nucleus"/>
    <property type="evidence" value="ECO:0007669"/>
    <property type="project" value="UniProtKB-SubCell"/>
</dbReference>
<gene>
    <name evidence="16" type="ORF">GcM1_192023</name>
</gene>
<dbReference type="GO" id="GO:0005524">
    <property type="term" value="F:ATP binding"/>
    <property type="evidence" value="ECO:0007669"/>
    <property type="project" value="UniProtKB-KW"/>
</dbReference>
<sequence>MTSVKRRKLEGEFHEEDQTIISSKSTKISKVVLPQSPTSRDEDSGDEAKEAIPSFQDLGIVDSLRDACTSLGYKAPTPIQAQAIPLALKGRDIIGLAETGSGKTAAFALPILQALLEKPQHFFGLVLAPTRELAYQIAKAFEALGSLISVRCAVIVGGMDMVPQAIALGKKPHIIVATPGRLLDHIENTKGFSLRNLKYLVMDEADRLLDLDFGPILDKILKVLPRERRTYLFSATISSKIESLQRASLKDPLRVSVSSSKYQTVSTLLQNYIFIPLAHKDTYLVFLLNEFAGRSTIIFTRTVNETQRIAILLRSLGFGAIPLHGQLSQSARLGALNKFRAKSREILVATDVAARGLDIPSVDIVLNFDLPPDSKTYIHRVGRTARAGKSGHAISIVTQYDVEIFKRIEAALKMELKEFETDKDEVMVFKARVEEAQRHARNEMKALHEDRGKKGAVLKGRRREKGPFKRDRDAMDREEG</sequence>
<dbReference type="GO" id="GO:0042254">
    <property type="term" value="P:ribosome biogenesis"/>
    <property type="evidence" value="ECO:0007669"/>
    <property type="project" value="UniProtKB-KW"/>
</dbReference>
<feature type="short sequence motif" description="Q motif" evidence="10">
    <location>
        <begin position="53"/>
        <end position="81"/>
    </location>
</feature>
<keyword evidence="7" id="KW-0694">RNA-binding</keyword>
<feature type="domain" description="Helicase ATP-binding" evidence="13">
    <location>
        <begin position="84"/>
        <end position="255"/>
    </location>
</feature>